<dbReference type="InParanoid" id="A0A409WSJ8"/>
<accession>A0A409WSJ8</accession>
<sequence length="67" mass="7369">TYDFGNVQSFRGTAPTFGDDTVSQGLSSSYKGVHYNFEGPAKPLAGRHALSTNYTAKTNIRLSQRRQ</sequence>
<feature type="non-terminal residue" evidence="1">
    <location>
        <position position="1"/>
    </location>
</feature>
<dbReference type="AlphaFoldDB" id="A0A409WSJ8"/>
<proteinExistence type="predicted"/>
<evidence type="ECO:0000313" key="2">
    <source>
        <dbReference type="Proteomes" id="UP000284706"/>
    </source>
</evidence>
<organism evidence="1 2">
    <name type="scientific">Gymnopilus dilepis</name>
    <dbReference type="NCBI Taxonomy" id="231916"/>
    <lineage>
        <taxon>Eukaryota</taxon>
        <taxon>Fungi</taxon>
        <taxon>Dikarya</taxon>
        <taxon>Basidiomycota</taxon>
        <taxon>Agaricomycotina</taxon>
        <taxon>Agaricomycetes</taxon>
        <taxon>Agaricomycetidae</taxon>
        <taxon>Agaricales</taxon>
        <taxon>Agaricineae</taxon>
        <taxon>Hymenogastraceae</taxon>
        <taxon>Gymnopilus</taxon>
    </lineage>
</organism>
<reference evidence="1 2" key="1">
    <citation type="journal article" date="2018" name="Evol. Lett.">
        <title>Horizontal gene cluster transfer increased hallucinogenic mushroom diversity.</title>
        <authorList>
            <person name="Reynolds H.T."/>
            <person name="Vijayakumar V."/>
            <person name="Gluck-Thaler E."/>
            <person name="Korotkin H.B."/>
            <person name="Matheny P.B."/>
            <person name="Slot J.C."/>
        </authorList>
    </citation>
    <scope>NUCLEOTIDE SEQUENCE [LARGE SCALE GENOMIC DNA]</scope>
    <source>
        <strain evidence="1 2">SRW20</strain>
    </source>
</reference>
<evidence type="ECO:0000313" key="1">
    <source>
        <dbReference type="EMBL" id="PPQ81488.1"/>
    </source>
</evidence>
<keyword evidence="2" id="KW-1185">Reference proteome</keyword>
<dbReference type="EMBL" id="NHYE01004863">
    <property type="protein sequence ID" value="PPQ81488.1"/>
    <property type="molecule type" value="Genomic_DNA"/>
</dbReference>
<protein>
    <submittedName>
        <fullName evidence="1">Uncharacterized protein</fullName>
    </submittedName>
</protein>
<gene>
    <name evidence="1" type="ORF">CVT26_011655</name>
</gene>
<dbReference type="Proteomes" id="UP000284706">
    <property type="component" value="Unassembled WGS sequence"/>
</dbReference>
<name>A0A409WSJ8_9AGAR</name>
<comment type="caution">
    <text evidence="1">The sequence shown here is derived from an EMBL/GenBank/DDBJ whole genome shotgun (WGS) entry which is preliminary data.</text>
</comment>